<dbReference type="AlphaFoldDB" id="A0A5C5WG82"/>
<reference evidence="1 2" key="1">
    <citation type="submission" date="2019-02" db="EMBL/GenBank/DDBJ databases">
        <title>Deep-cultivation of Planctomycetes and their phenomic and genomic characterization uncovers novel biology.</title>
        <authorList>
            <person name="Wiegand S."/>
            <person name="Jogler M."/>
            <person name="Boedeker C."/>
            <person name="Pinto D."/>
            <person name="Vollmers J."/>
            <person name="Rivas-Marin E."/>
            <person name="Kohn T."/>
            <person name="Peeters S.H."/>
            <person name="Heuer A."/>
            <person name="Rast P."/>
            <person name="Oberbeckmann S."/>
            <person name="Bunk B."/>
            <person name="Jeske O."/>
            <person name="Meyerdierks A."/>
            <person name="Storesund J.E."/>
            <person name="Kallscheuer N."/>
            <person name="Luecker S."/>
            <person name="Lage O.M."/>
            <person name="Pohl T."/>
            <person name="Merkel B.J."/>
            <person name="Hornburger P."/>
            <person name="Mueller R.-W."/>
            <person name="Bruemmer F."/>
            <person name="Labrenz M."/>
            <person name="Spormann A.M."/>
            <person name="Op Den Camp H."/>
            <person name="Overmann J."/>
            <person name="Amann R."/>
            <person name="Jetten M.S.M."/>
            <person name="Mascher T."/>
            <person name="Medema M.H."/>
            <person name="Devos D.P."/>
            <person name="Kaster A.-K."/>
            <person name="Ovreas L."/>
            <person name="Rohde M."/>
            <person name="Galperin M.Y."/>
            <person name="Jogler C."/>
        </authorList>
    </citation>
    <scope>NUCLEOTIDE SEQUENCE [LARGE SCALE GENOMIC DNA]</scope>
    <source>
        <strain evidence="1 2">Pla22</strain>
    </source>
</reference>
<dbReference type="Proteomes" id="UP000316598">
    <property type="component" value="Unassembled WGS sequence"/>
</dbReference>
<keyword evidence="2" id="KW-1185">Reference proteome</keyword>
<dbReference type="RefSeq" id="WP_146517038.1">
    <property type="nucleotide sequence ID" value="NZ_SJPI01000003.1"/>
</dbReference>
<name>A0A5C5WG82_9BACT</name>
<organism evidence="1 2">
    <name type="scientific">Rubripirellula amarantea</name>
    <dbReference type="NCBI Taxonomy" id="2527999"/>
    <lineage>
        <taxon>Bacteria</taxon>
        <taxon>Pseudomonadati</taxon>
        <taxon>Planctomycetota</taxon>
        <taxon>Planctomycetia</taxon>
        <taxon>Pirellulales</taxon>
        <taxon>Pirellulaceae</taxon>
        <taxon>Rubripirellula</taxon>
    </lineage>
</organism>
<protein>
    <submittedName>
        <fullName evidence="1">Uncharacterized protein</fullName>
    </submittedName>
</protein>
<proteinExistence type="predicted"/>
<accession>A0A5C5WG82</accession>
<sequence>MQTVELIDRVTSELDDWLAANPDHPLVDDSPWWPNLRAKIQAMKQITNDSAALSRAYGTVMHLIVDSGPGCDIAPSLDALGRVVSRGSNC</sequence>
<dbReference type="EMBL" id="SJPI01000003">
    <property type="protein sequence ID" value="TWT49547.1"/>
    <property type="molecule type" value="Genomic_DNA"/>
</dbReference>
<gene>
    <name evidence="1" type="ORF">Pla22_47440</name>
</gene>
<evidence type="ECO:0000313" key="2">
    <source>
        <dbReference type="Proteomes" id="UP000316598"/>
    </source>
</evidence>
<comment type="caution">
    <text evidence="1">The sequence shown here is derived from an EMBL/GenBank/DDBJ whole genome shotgun (WGS) entry which is preliminary data.</text>
</comment>
<evidence type="ECO:0000313" key="1">
    <source>
        <dbReference type="EMBL" id="TWT49547.1"/>
    </source>
</evidence>